<name>A0A6M0PAY6_9BACI</name>
<keyword evidence="1" id="KW-0732">Signal</keyword>
<accession>A0A6M0PAY6</accession>
<sequence>MKRRIVYLIACILLVSFASLGLSNLSSKVEAASNDSSIDSQLSDFAKDNGLTKVDPNLIPEDKMMNFNSVEDFEKFIQKDESATLESSVVSTTTSGLSFNVLSASSSSTKTYKTTEYNATGKITAYARVTRKSSKKVSKVKIWSEQSGVIFGITYTPNDSASYYKLNSSKTGGKAYAKGTKLYGANIGGQSVGYIKHVTYTIKF</sequence>
<organism evidence="2 3">
    <name type="scientific">Heyndrickxia ginsengihumi</name>
    <dbReference type="NCBI Taxonomy" id="363870"/>
    <lineage>
        <taxon>Bacteria</taxon>
        <taxon>Bacillati</taxon>
        <taxon>Bacillota</taxon>
        <taxon>Bacilli</taxon>
        <taxon>Bacillales</taxon>
        <taxon>Bacillaceae</taxon>
        <taxon>Heyndrickxia</taxon>
    </lineage>
</organism>
<protein>
    <submittedName>
        <fullName evidence="2">Uncharacterized protein</fullName>
    </submittedName>
</protein>
<dbReference type="AlphaFoldDB" id="A0A6M0PAY6"/>
<feature type="chain" id="PRO_5026821884" evidence="1">
    <location>
        <begin position="32"/>
        <end position="204"/>
    </location>
</feature>
<reference evidence="2 3" key="1">
    <citation type="submission" date="2020-02" db="EMBL/GenBank/DDBJ databases">
        <authorList>
            <person name="Feng H."/>
        </authorList>
    </citation>
    <scope>NUCLEOTIDE SEQUENCE [LARGE SCALE GENOMIC DNA]</scope>
    <source>
        <strain evidence="2 3">Gsoil 114</strain>
    </source>
</reference>
<comment type="caution">
    <text evidence="2">The sequence shown here is derived from an EMBL/GenBank/DDBJ whole genome shotgun (WGS) entry which is preliminary data.</text>
</comment>
<dbReference type="Proteomes" id="UP000476934">
    <property type="component" value="Unassembled WGS sequence"/>
</dbReference>
<dbReference type="RefSeq" id="WP_163174604.1">
    <property type="nucleotide sequence ID" value="NZ_JAAIWK010000048.1"/>
</dbReference>
<keyword evidence="3" id="KW-1185">Reference proteome</keyword>
<evidence type="ECO:0000256" key="1">
    <source>
        <dbReference type="SAM" id="SignalP"/>
    </source>
</evidence>
<reference evidence="2 3" key="2">
    <citation type="submission" date="2020-03" db="EMBL/GenBank/DDBJ databases">
        <title>Bacillus aquiflavi sp. nov., isolated from yellow water of strong flavor Chinese baijiu in Yibin region of China.</title>
        <authorList>
            <person name="Xie J."/>
        </authorList>
    </citation>
    <scope>NUCLEOTIDE SEQUENCE [LARGE SCALE GENOMIC DNA]</scope>
    <source>
        <strain evidence="2 3">Gsoil 114</strain>
    </source>
</reference>
<gene>
    <name evidence="2" type="ORF">G4D61_17550</name>
</gene>
<dbReference type="EMBL" id="JAAIWK010000048">
    <property type="protein sequence ID" value="NEY21721.1"/>
    <property type="molecule type" value="Genomic_DNA"/>
</dbReference>
<evidence type="ECO:0000313" key="3">
    <source>
        <dbReference type="Proteomes" id="UP000476934"/>
    </source>
</evidence>
<feature type="signal peptide" evidence="1">
    <location>
        <begin position="1"/>
        <end position="31"/>
    </location>
</feature>
<evidence type="ECO:0000313" key="2">
    <source>
        <dbReference type="EMBL" id="NEY21721.1"/>
    </source>
</evidence>
<proteinExistence type="predicted"/>